<gene>
    <name evidence="10" type="ORF">LXM26_29205</name>
</gene>
<dbReference type="InterPro" id="IPR044669">
    <property type="entry name" value="YneE/VCCN1/2-like"/>
</dbReference>
<evidence type="ECO:0000256" key="6">
    <source>
        <dbReference type="ARBA" id="ARBA00023065"/>
    </source>
</evidence>
<evidence type="ECO:0000256" key="2">
    <source>
        <dbReference type="ARBA" id="ARBA00022448"/>
    </source>
</evidence>
<keyword evidence="3" id="KW-1003">Cell membrane</keyword>
<comment type="subcellular location">
    <subcellularLocation>
        <location evidence="1">Cell membrane</location>
        <topology evidence="1">Multi-pass membrane protein</topology>
    </subcellularLocation>
</comment>
<keyword evidence="6" id="KW-0406">Ion transport</keyword>
<evidence type="ECO:0000256" key="9">
    <source>
        <dbReference type="SAM" id="Phobius"/>
    </source>
</evidence>
<keyword evidence="5 9" id="KW-1133">Transmembrane helix</keyword>
<keyword evidence="2" id="KW-0813">Transport</keyword>
<evidence type="ECO:0000256" key="4">
    <source>
        <dbReference type="ARBA" id="ARBA00022692"/>
    </source>
</evidence>
<accession>A0A9X1PSH0</accession>
<dbReference type="PANTHER" id="PTHR33281:SF19">
    <property type="entry name" value="VOLTAGE-DEPENDENT ANION CHANNEL-FORMING PROTEIN YNEE"/>
    <property type="match status" value="1"/>
</dbReference>
<organism evidence="10 11">
    <name type="scientific">Dyadobacter chenwenxiniae</name>
    <dbReference type="NCBI Taxonomy" id="2906456"/>
    <lineage>
        <taxon>Bacteria</taxon>
        <taxon>Pseudomonadati</taxon>
        <taxon>Bacteroidota</taxon>
        <taxon>Cytophagia</taxon>
        <taxon>Cytophagales</taxon>
        <taxon>Spirosomataceae</taxon>
        <taxon>Dyadobacter</taxon>
    </lineage>
</organism>
<evidence type="ECO:0000256" key="1">
    <source>
        <dbReference type="ARBA" id="ARBA00004651"/>
    </source>
</evidence>
<feature type="transmembrane region" description="Helical" evidence="9">
    <location>
        <begin position="241"/>
        <end position="261"/>
    </location>
</feature>
<dbReference type="Pfam" id="PF25539">
    <property type="entry name" value="Bestrophin_2"/>
    <property type="match status" value="1"/>
</dbReference>
<dbReference type="PANTHER" id="PTHR33281">
    <property type="entry name" value="UPF0187 PROTEIN YNEE"/>
    <property type="match status" value="1"/>
</dbReference>
<keyword evidence="4 9" id="KW-0812">Transmembrane</keyword>
<protein>
    <recommendedName>
        <fullName evidence="12">Bestrophin, RFP-TM, chloride channel</fullName>
    </recommendedName>
</protein>
<name>A0A9X1PSH0_9BACT</name>
<evidence type="ECO:0000313" key="10">
    <source>
        <dbReference type="EMBL" id="MCF0065629.1"/>
    </source>
</evidence>
<dbReference type="EMBL" id="JAJTTC010000012">
    <property type="protein sequence ID" value="MCF0065629.1"/>
    <property type="molecule type" value="Genomic_DNA"/>
</dbReference>
<dbReference type="Proteomes" id="UP001139000">
    <property type="component" value="Unassembled WGS sequence"/>
</dbReference>
<feature type="transmembrane region" description="Helical" evidence="9">
    <location>
        <begin position="20"/>
        <end position="37"/>
    </location>
</feature>
<keyword evidence="11" id="KW-1185">Reference proteome</keyword>
<sequence length="341" mass="39382">MIVRKMLSVKAIYEFTGYHLWWLTGWMSLVAVLYHFTECRLMALPWLPLPLIGTAVAFYVGFKNNQSYDRLWEARKIWSEMTNSSRRLGTLARNTRSGELDVSDSVEVRRQIVFRHIAYIYQLRNQLLEPTPWEHVSLKGIFGLGKINRLRRARLAAIFENELQEAAGREYISEVESDQLKEYQNAAVQLLNLQTETIQKLYERKEITMIQQMQFQTAVNSFYDCQGNLERIKQSPLPRKYATFSFVFVCIFIFLLPFGIVGEFGKMGAAGVWLAIPVGAIIGWIFVAMEMTGDYSENPFEGLHNDTPMLSICREIEINMLQTIGEKDIPRPIQARGDTII</sequence>
<dbReference type="RefSeq" id="WP_234658641.1">
    <property type="nucleotide sequence ID" value="NZ_CP094997.1"/>
</dbReference>
<evidence type="ECO:0000313" key="11">
    <source>
        <dbReference type="Proteomes" id="UP001139000"/>
    </source>
</evidence>
<comment type="caution">
    <text evidence="10">The sequence shown here is derived from an EMBL/GenBank/DDBJ whole genome shotgun (WGS) entry which is preliminary data.</text>
</comment>
<evidence type="ECO:0000256" key="5">
    <source>
        <dbReference type="ARBA" id="ARBA00022989"/>
    </source>
</evidence>
<evidence type="ECO:0008006" key="12">
    <source>
        <dbReference type="Google" id="ProtNLM"/>
    </source>
</evidence>
<comment type="similarity">
    <text evidence="8">Belongs to the anion channel-forming bestrophin (TC 1.A.46) family.</text>
</comment>
<evidence type="ECO:0000256" key="8">
    <source>
        <dbReference type="ARBA" id="ARBA00034708"/>
    </source>
</evidence>
<proteinExistence type="inferred from homology"/>
<feature type="transmembrane region" description="Helical" evidence="9">
    <location>
        <begin position="267"/>
        <end position="287"/>
    </location>
</feature>
<dbReference type="GO" id="GO:0005254">
    <property type="term" value="F:chloride channel activity"/>
    <property type="evidence" value="ECO:0007669"/>
    <property type="project" value="InterPro"/>
</dbReference>
<feature type="transmembrane region" description="Helical" evidence="9">
    <location>
        <begin position="43"/>
        <end position="62"/>
    </location>
</feature>
<reference evidence="10" key="1">
    <citation type="submission" date="2021-12" db="EMBL/GenBank/DDBJ databases">
        <title>Novel species in genus Dyadobacter.</title>
        <authorList>
            <person name="Ma C."/>
        </authorList>
    </citation>
    <scope>NUCLEOTIDE SEQUENCE</scope>
    <source>
        <strain evidence="10">LJ419</strain>
    </source>
</reference>
<dbReference type="AlphaFoldDB" id="A0A9X1PSH0"/>
<evidence type="ECO:0000256" key="7">
    <source>
        <dbReference type="ARBA" id="ARBA00023136"/>
    </source>
</evidence>
<dbReference type="GO" id="GO:0005886">
    <property type="term" value="C:plasma membrane"/>
    <property type="evidence" value="ECO:0007669"/>
    <property type="project" value="UniProtKB-SubCell"/>
</dbReference>
<keyword evidence="7 9" id="KW-0472">Membrane</keyword>
<evidence type="ECO:0000256" key="3">
    <source>
        <dbReference type="ARBA" id="ARBA00022475"/>
    </source>
</evidence>